<comment type="caution">
    <text evidence="3">The sequence shown here is derived from an EMBL/GenBank/DDBJ whole genome shotgun (WGS) entry which is preliminary data.</text>
</comment>
<name>A0AAD9I5Y1_9PEZI</name>
<dbReference type="EMBL" id="JAQQPM010000004">
    <property type="protein sequence ID" value="KAK2071165.1"/>
    <property type="molecule type" value="Genomic_DNA"/>
</dbReference>
<feature type="compositionally biased region" description="Basic and acidic residues" evidence="1">
    <location>
        <begin position="74"/>
        <end position="84"/>
    </location>
</feature>
<feature type="chain" id="PRO_5042167436" evidence="2">
    <location>
        <begin position="20"/>
        <end position="212"/>
    </location>
</feature>
<keyword evidence="4" id="KW-1185">Reference proteome</keyword>
<evidence type="ECO:0000313" key="4">
    <source>
        <dbReference type="Proteomes" id="UP001217918"/>
    </source>
</evidence>
<feature type="region of interest" description="Disordered" evidence="1">
    <location>
        <begin position="29"/>
        <end position="101"/>
    </location>
</feature>
<dbReference type="AlphaFoldDB" id="A0AAD9I5Y1"/>
<evidence type="ECO:0000256" key="2">
    <source>
        <dbReference type="SAM" id="SignalP"/>
    </source>
</evidence>
<evidence type="ECO:0000256" key="1">
    <source>
        <dbReference type="SAM" id="MobiDB-lite"/>
    </source>
</evidence>
<dbReference type="Proteomes" id="UP001217918">
    <property type="component" value="Unassembled WGS sequence"/>
</dbReference>
<keyword evidence="2" id="KW-0732">Signal</keyword>
<evidence type="ECO:0000313" key="3">
    <source>
        <dbReference type="EMBL" id="KAK2071165.1"/>
    </source>
</evidence>
<feature type="compositionally biased region" description="Acidic residues" evidence="1">
    <location>
        <begin position="57"/>
        <end position="73"/>
    </location>
</feature>
<organism evidence="3 4">
    <name type="scientific">Phyllachora maydis</name>
    <dbReference type="NCBI Taxonomy" id="1825666"/>
    <lineage>
        <taxon>Eukaryota</taxon>
        <taxon>Fungi</taxon>
        <taxon>Dikarya</taxon>
        <taxon>Ascomycota</taxon>
        <taxon>Pezizomycotina</taxon>
        <taxon>Sordariomycetes</taxon>
        <taxon>Sordariomycetidae</taxon>
        <taxon>Phyllachorales</taxon>
        <taxon>Phyllachoraceae</taxon>
        <taxon>Phyllachora</taxon>
    </lineage>
</organism>
<gene>
    <name evidence="3" type="ORF">P8C59_005610</name>
</gene>
<proteinExistence type="predicted"/>
<accession>A0AAD9I5Y1</accession>
<feature type="signal peptide" evidence="2">
    <location>
        <begin position="1"/>
        <end position="19"/>
    </location>
</feature>
<reference evidence="3" key="1">
    <citation type="journal article" date="2023" name="Mol. Plant Microbe Interact.">
        <title>Elucidating the Obligate Nature and Biological Capacity of an Invasive Fungal Corn Pathogen.</title>
        <authorList>
            <person name="MacCready J.S."/>
            <person name="Roggenkamp E.M."/>
            <person name="Gdanetz K."/>
            <person name="Chilvers M.I."/>
        </authorList>
    </citation>
    <scope>NUCLEOTIDE SEQUENCE</scope>
    <source>
        <strain evidence="3">PM02</strain>
    </source>
</reference>
<protein>
    <submittedName>
        <fullName evidence="3">Uncharacterized protein</fullName>
    </submittedName>
</protein>
<sequence>MKTPALLALLLAAAAGAAATSIGNSIVPNPPGSAMQPARRAGSVQGGVLLAARGPDEEQTEDDDLGEDDDLDGEEKRSADELLLRRSSSSSIPLRRRDTPIARRTMLPDEKLAQDPDGLPPMCWVACFNDKMADPALRWQVDQGDMCHHLEQKKNKHFLGYRKCIRRHCSHEEREQSNEDRLKTDAAQWFAKTCKPATGEHMYGFPAAAAAA</sequence>